<accession>A0A0V1DXS2</accession>
<dbReference type="EMBL" id="JYDR01000170">
    <property type="protein sequence ID" value="KRY66398.1"/>
    <property type="molecule type" value="Genomic_DNA"/>
</dbReference>
<dbReference type="AlphaFoldDB" id="A0A0V1DXS2"/>
<proteinExistence type="predicted"/>
<evidence type="ECO:0000313" key="2">
    <source>
        <dbReference type="Proteomes" id="UP000054632"/>
    </source>
</evidence>
<name>A0A0V1DXS2_TRIPS</name>
<gene>
    <name evidence="1" type="ORF">T4A_2654</name>
</gene>
<evidence type="ECO:0000313" key="1">
    <source>
        <dbReference type="EMBL" id="KRY66398.1"/>
    </source>
</evidence>
<protein>
    <submittedName>
        <fullName evidence="1">Uncharacterized protein</fullName>
    </submittedName>
</protein>
<comment type="caution">
    <text evidence="1">The sequence shown here is derived from an EMBL/GenBank/DDBJ whole genome shotgun (WGS) entry which is preliminary data.</text>
</comment>
<reference evidence="1 2" key="1">
    <citation type="submission" date="2015-01" db="EMBL/GenBank/DDBJ databases">
        <title>Evolution of Trichinella species and genotypes.</title>
        <authorList>
            <person name="Korhonen P.K."/>
            <person name="Edoardo P."/>
            <person name="Giuseppe L.R."/>
            <person name="Gasser R.B."/>
        </authorList>
    </citation>
    <scope>NUCLEOTIDE SEQUENCE [LARGE SCALE GENOMIC DNA]</scope>
    <source>
        <strain evidence="1">ISS13</strain>
    </source>
</reference>
<sequence length="121" mass="13842">MKQGISEPVESERNKGNGSVMYVSFKLLDRDCGDFRVTINEILLIESHLNLTFEDLTMTQLSRITSASAILHRNTGNLLDKLNHVRIYRVTYFIHRIHADGIHTTTERIKAIPETPSPKNH</sequence>
<organism evidence="1 2">
    <name type="scientific">Trichinella pseudospiralis</name>
    <name type="common">Parasitic roundworm</name>
    <dbReference type="NCBI Taxonomy" id="6337"/>
    <lineage>
        <taxon>Eukaryota</taxon>
        <taxon>Metazoa</taxon>
        <taxon>Ecdysozoa</taxon>
        <taxon>Nematoda</taxon>
        <taxon>Enoplea</taxon>
        <taxon>Dorylaimia</taxon>
        <taxon>Trichinellida</taxon>
        <taxon>Trichinellidae</taxon>
        <taxon>Trichinella</taxon>
    </lineage>
</organism>
<dbReference type="Proteomes" id="UP000054632">
    <property type="component" value="Unassembled WGS sequence"/>
</dbReference>